<proteinExistence type="predicted"/>
<evidence type="ECO:0000313" key="1">
    <source>
        <dbReference type="EMBL" id="MBD2693134.1"/>
    </source>
</evidence>
<gene>
    <name evidence="1" type="ORF">H6G68_15485</name>
</gene>
<dbReference type="EMBL" id="JACJTQ010000023">
    <property type="protein sequence ID" value="MBD2693134.1"/>
    <property type="molecule type" value="Genomic_DNA"/>
</dbReference>
<evidence type="ECO:0000313" key="2">
    <source>
        <dbReference type="Proteomes" id="UP000660381"/>
    </source>
</evidence>
<accession>A0ABR8J5J3</accession>
<comment type="caution">
    <text evidence="1">The sequence shown here is derived from an EMBL/GenBank/DDBJ whole genome shotgun (WGS) entry which is preliminary data.</text>
</comment>
<sequence length="45" mass="4678">MSKPQLRARGINRSISSKIRDTTILGKSDSSAVCAAFPQSGGNGN</sequence>
<protein>
    <submittedName>
        <fullName evidence="1">Uncharacterized protein</fullName>
    </submittedName>
</protein>
<keyword evidence="2" id="KW-1185">Reference proteome</keyword>
<dbReference type="RefSeq" id="WP_190907443.1">
    <property type="nucleotide sequence ID" value="NZ_JACJTQ010000023.1"/>
</dbReference>
<organism evidence="1 2">
    <name type="scientific">Anabaena catenula FACHB-362</name>
    <dbReference type="NCBI Taxonomy" id="2692877"/>
    <lineage>
        <taxon>Bacteria</taxon>
        <taxon>Bacillati</taxon>
        <taxon>Cyanobacteriota</taxon>
        <taxon>Cyanophyceae</taxon>
        <taxon>Nostocales</taxon>
        <taxon>Nostocaceae</taxon>
        <taxon>Anabaena</taxon>
    </lineage>
</organism>
<name>A0ABR8J5J3_9NOST</name>
<dbReference type="Proteomes" id="UP000660381">
    <property type="component" value="Unassembled WGS sequence"/>
</dbReference>
<reference evidence="1 2" key="1">
    <citation type="journal article" date="2020" name="ISME J.">
        <title>Comparative genomics reveals insights into cyanobacterial evolution and habitat adaptation.</title>
        <authorList>
            <person name="Chen M.Y."/>
            <person name="Teng W.K."/>
            <person name="Zhao L."/>
            <person name="Hu C.X."/>
            <person name="Zhou Y.K."/>
            <person name="Han B.P."/>
            <person name="Song L.R."/>
            <person name="Shu W.S."/>
        </authorList>
    </citation>
    <scope>NUCLEOTIDE SEQUENCE [LARGE SCALE GENOMIC DNA]</scope>
    <source>
        <strain evidence="1 2">FACHB-362</strain>
    </source>
</reference>